<name>A0A1B1NC69_9MICO</name>
<dbReference type="RefSeq" id="WP_066638647.1">
    <property type="nucleotide sequence ID" value="NZ_CP014989.1"/>
</dbReference>
<dbReference type="EMBL" id="CP014989">
    <property type="protein sequence ID" value="ANS79027.1"/>
    <property type="molecule type" value="Genomic_DNA"/>
</dbReference>
<dbReference type="AlphaFoldDB" id="A0A1B1NC69"/>
<evidence type="ECO:0000256" key="1">
    <source>
        <dbReference type="SAM" id="Phobius"/>
    </source>
</evidence>
<keyword evidence="1" id="KW-0812">Transmembrane</keyword>
<dbReference type="STRING" id="1758689.SGUI_1631"/>
<evidence type="ECO:0000313" key="3">
    <source>
        <dbReference type="Proteomes" id="UP000092482"/>
    </source>
</evidence>
<dbReference type="KEGG" id="serj:SGUI_1631"/>
<feature type="transmembrane region" description="Helical" evidence="1">
    <location>
        <begin position="16"/>
        <end position="35"/>
    </location>
</feature>
<feature type="transmembrane region" description="Helical" evidence="1">
    <location>
        <begin position="87"/>
        <end position="105"/>
    </location>
</feature>
<dbReference type="Proteomes" id="UP000092482">
    <property type="component" value="Chromosome"/>
</dbReference>
<feature type="transmembrane region" description="Helical" evidence="1">
    <location>
        <begin position="47"/>
        <end position="67"/>
    </location>
</feature>
<reference evidence="2 3" key="1">
    <citation type="submission" date="2016-03" db="EMBL/GenBank/DDBJ databases">
        <title>Shallow-sea hydrothermal system.</title>
        <authorList>
            <person name="Tang K."/>
        </authorList>
    </citation>
    <scope>NUCLEOTIDE SEQUENCE [LARGE SCALE GENOMIC DNA]</scope>
    <source>
        <strain evidence="2 3">JLT9</strain>
    </source>
</reference>
<keyword evidence="3" id="KW-1185">Reference proteome</keyword>
<evidence type="ECO:0000313" key="2">
    <source>
        <dbReference type="EMBL" id="ANS79027.1"/>
    </source>
</evidence>
<organism evidence="2 3">
    <name type="scientific">Serinicoccus hydrothermalis</name>
    <dbReference type="NCBI Taxonomy" id="1758689"/>
    <lineage>
        <taxon>Bacteria</taxon>
        <taxon>Bacillati</taxon>
        <taxon>Actinomycetota</taxon>
        <taxon>Actinomycetes</taxon>
        <taxon>Micrococcales</taxon>
        <taxon>Ornithinimicrobiaceae</taxon>
        <taxon>Serinicoccus</taxon>
    </lineage>
</organism>
<feature type="transmembrane region" description="Helical" evidence="1">
    <location>
        <begin position="111"/>
        <end position="134"/>
    </location>
</feature>
<dbReference type="OrthoDB" id="3729710at2"/>
<accession>A0A1B1NC69</accession>
<keyword evidence="1" id="KW-1133">Transmembrane helix</keyword>
<proteinExistence type="predicted"/>
<gene>
    <name evidence="2" type="ORF">SGUI_1631</name>
</gene>
<sequence>MSPERRRELLRRYRSLGLGELVAAAVFVVLAAAVLQPRWSGRDWATLWWGLGPLVLVLVQAGVYWLLARSWVGTGTMPTRPARAYRAFRILDPLLLAVGIVVIVVRGGDDAGALVLTLGVWLFAVVEFVNYFVVRLAYPPTLWLREVTRWRSPRLVRDLRG</sequence>
<keyword evidence="1" id="KW-0472">Membrane</keyword>
<dbReference type="PATRIC" id="fig|1758689.4.peg.1689"/>
<protein>
    <submittedName>
        <fullName evidence="2">Uncharacterized protein</fullName>
    </submittedName>
</protein>